<keyword evidence="3" id="KW-1185">Reference proteome</keyword>
<organism evidence="2 3">
    <name type="scientific">Roseateles saccharophilus</name>
    <name type="common">Pseudomonas saccharophila</name>
    <dbReference type="NCBI Taxonomy" id="304"/>
    <lineage>
        <taxon>Bacteria</taxon>
        <taxon>Pseudomonadati</taxon>
        <taxon>Pseudomonadota</taxon>
        <taxon>Betaproteobacteria</taxon>
        <taxon>Burkholderiales</taxon>
        <taxon>Sphaerotilaceae</taxon>
        <taxon>Roseateles</taxon>
    </lineage>
</organism>
<dbReference type="Gene3D" id="3.40.50.300">
    <property type="entry name" value="P-loop containing nucleotide triphosphate hydrolases"/>
    <property type="match status" value="1"/>
</dbReference>
<evidence type="ECO:0000313" key="3">
    <source>
        <dbReference type="Proteomes" id="UP001180453"/>
    </source>
</evidence>
<dbReference type="EMBL" id="JAVDXU010000001">
    <property type="protein sequence ID" value="MDR7267854.1"/>
    <property type="molecule type" value="Genomic_DNA"/>
</dbReference>
<protein>
    <recommendedName>
        <fullName evidence="1">IstB-like ATP-binding domain-containing protein</fullName>
    </recommendedName>
</protein>
<sequence length="117" mass="13123">MTPGFVAVPFAGSDQPIWTLPHEVTLAGQFLLELVDRRQRTGSLLITSQYPTEKWHAFLPDPTVADAVLDRIVHKAHRITLKGESMRKVMAKKMFATSILVARTVQLVCLELSLPWS</sequence>
<reference evidence="2 3" key="1">
    <citation type="submission" date="2023-07" db="EMBL/GenBank/DDBJ databases">
        <title>Sorghum-associated microbial communities from plants grown in Nebraska, USA.</title>
        <authorList>
            <person name="Schachtman D."/>
        </authorList>
    </citation>
    <scope>NUCLEOTIDE SEQUENCE [LARGE SCALE GENOMIC DNA]</scope>
    <source>
        <strain evidence="2 3">BE314</strain>
    </source>
</reference>
<accession>A0ABU1YG76</accession>
<proteinExistence type="predicted"/>
<dbReference type="Pfam" id="PF01695">
    <property type="entry name" value="IstB_IS21"/>
    <property type="match status" value="1"/>
</dbReference>
<evidence type="ECO:0000313" key="2">
    <source>
        <dbReference type="EMBL" id="MDR7267854.1"/>
    </source>
</evidence>
<name>A0ABU1YG76_ROSSA</name>
<comment type="caution">
    <text evidence="2">The sequence shown here is derived from an EMBL/GenBank/DDBJ whole genome shotgun (WGS) entry which is preliminary data.</text>
</comment>
<dbReference type="InterPro" id="IPR027417">
    <property type="entry name" value="P-loop_NTPase"/>
</dbReference>
<evidence type="ECO:0000259" key="1">
    <source>
        <dbReference type="Pfam" id="PF01695"/>
    </source>
</evidence>
<dbReference type="Proteomes" id="UP001180453">
    <property type="component" value="Unassembled WGS sequence"/>
</dbReference>
<feature type="domain" description="IstB-like ATP-binding" evidence="1">
    <location>
        <begin position="28"/>
        <end position="89"/>
    </location>
</feature>
<dbReference type="InterPro" id="IPR002611">
    <property type="entry name" value="IstB_ATP-bd"/>
</dbReference>
<gene>
    <name evidence="2" type="ORF">J2X20_000483</name>
</gene>